<evidence type="ECO:0000313" key="3">
    <source>
        <dbReference type="Proteomes" id="UP000262004"/>
    </source>
</evidence>
<dbReference type="PIRSF" id="PIRSF001439">
    <property type="entry name" value="CryM"/>
    <property type="match status" value="1"/>
</dbReference>
<dbReference type="Pfam" id="PF02423">
    <property type="entry name" value="OCD_Mu_crystall"/>
    <property type="match status" value="1"/>
</dbReference>
<comment type="similarity">
    <text evidence="1">Belongs to the ornithine cyclodeaminase/mu-crystallin family.</text>
</comment>
<protein>
    <submittedName>
        <fullName evidence="2">Ornithine cyclodeaminase</fullName>
    </submittedName>
</protein>
<dbReference type="GO" id="GO:0016491">
    <property type="term" value="F:oxidoreductase activity"/>
    <property type="evidence" value="ECO:0007669"/>
    <property type="project" value="UniProtKB-ARBA"/>
</dbReference>
<dbReference type="InterPro" id="IPR023401">
    <property type="entry name" value="ODC_N"/>
</dbReference>
<dbReference type="PANTHER" id="PTHR13812">
    <property type="entry name" value="KETIMINE REDUCTASE MU-CRYSTALLIN"/>
    <property type="match status" value="1"/>
</dbReference>
<dbReference type="Gene3D" id="3.40.50.720">
    <property type="entry name" value="NAD(P)-binding Rossmann-like Domain"/>
    <property type="match status" value="1"/>
</dbReference>
<dbReference type="RefSeq" id="WP_119334745.1">
    <property type="nucleotide sequence ID" value="NZ_AP018558.1"/>
</dbReference>
<sequence>MTRFLTEADVQQCLTISEAIEAVEWVMGQHAEGAVVDLPRQRVRLPGSITHLLQGAVPALDLTGFKVYTSTREGTRFWVHLYRISTGEPVAVLAADWLGMMRTGATGGVAIRHLARSDAQVLTLFGSGWQAEGQVRAAAAVRAWQAIRVVSRRFENAQQFCARLEKELSVPMVPFAPESAAEALAGADVVVTATTSATPVFDAAWIRPGMHINAIGSNSLARQEIPEKTVVAADRIVVDSRAVALKEAGDLLPAREKGRTRPELWVELGEVLAGIRPGRRGPDAITLFESQGMAIQDIAVAARVLERATALGLGSELPY</sequence>
<dbReference type="KEGG" id="htl:HPTL_0687"/>
<dbReference type="Proteomes" id="UP000262004">
    <property type="component" value="Chromosome"/>
</dbReference>
<gene>
    <name evidence="2" type="ORF">HPTL_0687</name>
</gene>
<keyword evidence="3" id="KW-1185">Reference proteome</keyword>
<dbReference type="EMBL" id="AP018558">
    <property type="protein sequence ID" value="BBD76955.1"/>
    <property type="molecule type" value="Genomic_DNA"/>
</dbReference>
<dbReference type="InterPro" id="IPR003462">
    <property type="entry name" value="ODC_Mu_crystall"/>
</dbReference>
<dbReference type="AlphaFoldDB" id="A0A2Z6DXB6"/>
<dbReference type="SUPFAM" id="SSF51735">
    <property type="entry name" value="NAD(P)-binding Rossmann-fold domains"/>
    <property type="match status" value="1"/>
</dbReference>
<evidence type="ECO:0000313" key="2">
    <source>
        <dbReference type="EMBL" id="BBD76955.1"/>
    </source>
</evidence>
<dbReference type="PANTHER" id="PTHR13812:SF19">
    <property type="entry name" value="KETIMINE REDUCTASE MU-CRYSTALLIN"/>
    <property type="match status" value="1"/>
</dbReference>
<reference evidence="2 3" key="1">
    <citation type="submission" date="2018-04" db="EMBL/GenBank/DDBJ databases">
        <title>Complete genome sequence of Hydrogenophilus thermoluteolus TH-1.</title>
        <authorList>
            <person name="Arai H."/>
        </authorList>
    </citation>
    <scope>NUCLEOTIDE SEQUENCE [LARGE SCALE GENOMIC DNA]</scope>
    <source>
        <strain evidence="2 3">TH-1</strain>
    </source>
</reference>
<dbReference type="Gene3D" id="3.30.1780.10">
    <property type="entry name" value="ornithine cyclodeaminase, domain 1"/>
    <property type="match status" value="1"/>
</dbReference>
<dbReference type="GO" id="GO:0005737">
    <property type="term" value="C:cytoplasm"/>
    <property type="evidence" value="ECO:0007669"/>
    <property type="project" value="TreeGrafter"/>
</dbReference>
<organism evidence="2 3">
    <name type="scientific">Hydrogenophilus thermoluteolus</name>
    <name type="common">Pseudomonas hydrogenothermophila</name>
    <dbReference type="NCBI Taxonomy" id="297"/>
    <lineage>
        <taxon>Bacteria</taxon>
        <taxon>Pseudomonadati</taxon>
        <taxon>Pseudomonadota</taxon>
        <taxon>Hydrogenophilia</taxon>
        <taxon>Hydrogenophilales</taxon>
        <taxon>Hydrogenophilaceae</taxon>
        <taxon>Hydrogenophilus</taxon>
    </lineage>
</organism>
<evidence type="ECO:0000256" key="1">
    <source>
        <dbReference type="ARBA" id="ARBA00008903"/>
    </source>
</evidence>
<dbReference type="OrthoDB" id="5293744at2"/>
<dbReference type="InterPro" id="IPR036291">
    <property type="entry name" value="NAD(P)-bd_dom_sf"/>
</dbReference>
<dbReference type="GO" id="GO:0019752">
    <property type="term" value="P:carboxylic acid metabolic process"/>
    <property type="evidence" value="ECO:0007669"/>
    <property type="project" value="UniProtKB-ARBA"/>
</dbReference>
<proteinExistence type="inferred from homology"/>
<accession>A0A2Z6DXB6</accession>
<dbReference type="FunFam" id="3.40.50.720:FF:000311">
    <property type="entry name" value="Ornithine cyclodeaminase"/>
    <property type="match status" value="1"/>
</dbReference>
<name>A0A2Z6DXB6_HYDTE</name>